<feature type="region of interest" description="Disordered" evidence="1">
    <location>
        <begin position="476"/>
        <end position="527"/>
    </location>
</feature>
<dbReference type="Pfam" id="PF00462">
    <property type="entry name" value="Glutaredoxin"/>
    <property type="match status" value="1"/>
</dbReference>
<dbReference type="InterPro" id="IPR002109">
    <property type="entry name" value="Glutaredoxin"/>
</dbReference>
<dbReference type="InterPro" id="IPR036249">
    <property type="entry name" value="Thioredoxin-like_sf"/>
</dbReference>
<dbReference type="Gene3D" id="3.40.30.10">
    <property type="entry name" value="Glutaredoxin"/>
    <property type="match status" value="1"/>
</dbReference>
<evidence type="ECO:0000313" key="3">
    <source>
        <dbReference type="EMBL" id="SPP86857.1"/>
    </source>
</evidence>
<protein>
    <submittedName>
        <fullName evidence="3">Blast:Glutaredoxin domain-containing cysteine-rich protein CG12206</fullName>
    </submittedName>
</protein>
<proteinExistence type="predicted"/>
<dbReference type="SUPFAM" id="SSF52833">
    <property type="entry name" value="Thioredoxin-like"/>
    <property type="match status" value="1"/>
</dbReference>
<dbReference type="CDD" id="cd03031">
    <property type="entry name" value="GRX_GRX_like"/>
    <property type="match status" value="1"/>
</dbReference>
<feature type="compositionally biased region" description="Low complexity" evidence="1">
    <location>
        <begin position="476"/>
        <end position="486"/>
    </location>
</feature>
<dbReference type="PANTHER" id="PTHR46990">
    <property type="entry name" value="GLUTAREDOXIN DOMAIN-CONTAINING CYSTEINE-RICH PROTEIN 1"/>
    <property type="match status" value="1"/>
</dbReference>
<feature type="region of interest" description="Disordered" evidence="1">
    <location>
        <begin position="376"/>
        <end position="395"/>
    </location>
</feature>
<evidence type="ECO:0000256" key="1">
    <source>
        <dbReference type="SAM" id="MobiDB-lite"/>
    </source>
</evidence>
<evidence type="ECO:0000259" key="2">
    <source>
        <dbReference type="Pfam" id="PF00462"/>
    </source>
</evidence>
<name>A0A3B0JXR3_DROGU</name>
<feature type="region of interest" description="Disordered" evidence="1">
    <location>
        <begin position="417"/>
        <end position="440"/>
    </location>
</feature>
<dbReference type="AlphaFoldDB" id="A0A3B0JXR3"/>
<feature type="compositionally biased region" description="Low complexity" evidence="1">
    <location>
        <begin position="512"/>
        <end position="527"/>
    </location>
</feature>
<sequence>MASATITTTTVTATGSSTMLELDQQRQRPLRGISIVIEAAQPPTPATAAATTTSATTMSNDSNKIAEMSLKSQAGMLLAFGDSNRTNNNNNNNNTNADHVTKDNLETSCNTEAATATATATVTKVYPQLLVRIGQSQSEDYGEISTATASSTCTAPALATTIISCNSSVLPSEIIDPAAAASPLAVGEMKESALPNDIVVVASQPSATVAATTSTALAPSLDAASSAVTETVGQCSPQHTVKIQIANGQSQRRLGKQISVVKLNDSEMILQQHQPQEEEEHQQQQHKQISANLTQKSLQSLPSYQLCYLVSSGQYSPSDTLDSGTGSDLESVKSPCSEIINVPKLELHLKTTRVRVNESPQSVSAVSVGTHQRAYSLTDSEECDESSSSSLSCDSLHSGEALPSGLLPTSLLRDIRGRERERERELEPSPSADSLAIPTATKIDGRPLQYESDQFYTFHVNELDNFRSFGRETSADTTSTLSSASSQEYESNAFPEDGEDAGFAGYRDVRGSSQSSSSSTIRSAKGTVRGVKNRVRNGVATFLQLQQPSVKNFMEKDVGKVVLYTTSMGIIRDTYAKCANVKQILRTLLIKFEERDVFMSVEYQQEMRERMHNRTIRVPQLFVEGQHVGDADTVERLNECGELRQLLRPYKSIATAYTCQTCGGYRLLPCPSCSGSKKSVHRNHFTAEFVALKCMNCDEVGLVKCPNC</sequence>
<evidence type="ECO:0000313" key="4">
    <source>
        <dbReference type="Proteomes" id="UP000268350"/>
    </source>
</evidence>
<feature type="compositionally biased region" description="Basic and acidic residues" evidence="1">
    <location>
        <begin position="417"/>
        <end position="427"/>
    </location>
</feature>
<dbReference type="STRING" id="7266.A0A3B0JXR3"/>
<dbReference type="EMBL" id="OUUW01000011">
    <property type="protein sequence ID" value="SPP86857.1"/>
    <property type="molecule type" value="Genomic_DNA"/>
</dbReference>
<feature type="domain" description="Glutaredoxin" evidence="2">
    <location>
        <begin position="561"/>
        <end position="628"/>
    </location>
</feature>
<dbReference type="InterPro" id="IPR042797">
    <property type="entry name" value="GRXCR1"/>
</dbReference>
<reference evidence="4" key="1">
    <citation type="submission" date="2018-01" db="EMBL/GenBank/DDBJ databases">
        <authorList>
            <person name="Alioto T."/>
            <person name="Alioto T."/>
        </authorList>
    </citation>
    <scope>NUCLEOTIDE SEQUENCE [LARGE SCALE GENOMIC DNA]</scope>
</reference>
<gene>
    <name evidence="3" type="ORF">DGUA_6G009148</name>
</gene>
<dbReference type="GO" id="GO:0007605">
    <property type="term" value="P:sensory perception of sound"/>
    <property type="evidence" value="ECO:0007669"/>
    <property type="project" value="InterPro"/>
</dbReference>
<accession>A0A3B0JXR3</accession>
<feature type="compositionally biased region" description="Low complexity" evidence="1">
    <location>
        <begin position="386"/>
        <end position="395"/>
    </location>
</feature>
<keyword evidence="4" id="KW-1185">Reference proteome</keyword>
<organism evidence="3 4">
    <name type="scientific">Drosophila guanche</name>
    <name type="common">Fruit fly</name>
    <dbReference type="NCBI Taxonomy" id="7266"/>
    <lineage>
        <taxon>Eukaryota</taxon>
        <taxon>Metazoa</taxon>
        <taxon>Ecdysozoa</taxon>
        <taxon>Arthropoda</taxon>
        <taxon>Hexapoda</taxon>
        <taxon>Insecta</taxon>
        <taxon>Pterygota</taxon>
        <taxon>Neoptera</taxon>
        <taxon>Endopterygota</taxon>
        <taxon>Diptera</taxon>
        <taxon>Brachycera</taxon>
        <taxon>Muscomorpha</taxon>
        <taxon>Ephydroidea</taxon>
        <taxon>Drosophilidae</taxon>
        <taxon>Drosophila</taxon>
        <taxon>Sophophora</taxon>
    </lineage>
</organism>
<dbReference type="Pfam" id="PF23733">
    <property type="entry name" value="GRXCR1-2_C"/>
    <property type="match status" value="1"/>
</dbReference>
<dbReference type="OrthoDB" id="423313at2759"/>
<dbReference type="OMA" id="EADQYYN"/>
<dbReference type="Proteomes" id="UP000268350">
    <property type="component" value="Unassembled WGS sequence"/>
</dbReference>
<dbReference type="PANTHER" id="PTHR46990:SF1">
    <property type="entry name" value="GLUTAREDOXIN DOMAIN-CONTAINING CYSTEINE-RICH PROTEIN 1"/>
    <property type="match status" value="1"/>
</dbReference>
<dbReference type="PROSITE" id="PS51354">
    <property type="entry name" value="GLUTAREDOXIN_2"/>
    <property type="match status" value="1"/>
</dbReference>